<dbReference type="FunFam" id="1.20.58.340:FF:000004">
    <property type="entry name" value="Magnesium transport protein CorA"/>
    <property type="match status" value="1"/>
</dbReference>
<dbReference type="GO" id="GO:0050897">
    <property type="term" value="F:cobalt ion binding"/>
    <property type="evidence" value="ECO:0007669"/>
    <property type="project" value="TreeGrafter"/>
</dbReference>
<evidence type="ECO:0000256" key="14">
    <source>
        <dbReference type="SAM" id="Phobius"/>
    </source>
</evidence>
<evidence type="ECO:0000256" key="1">
    <source>
        <dbReference type="ARBA" id="ARBA00004651"/>
    </source>
</evidence>
<feature type="transmembrane region" description="Helical" evidence="14">
    <location>
        <begin position="248"/>
        <end position="267"/>
    </location>
</feature>
<feature type="transmembrane region" description="Helical" evidence="14">
    <location>
        <begin position="279"/>
        <end position="299"/>
    </location>
</feature>
<reference evidence="15" key="1">
    <citation type="submission" date="2020-08" db="EMBL/GenBank/DDBJ databases">
        <title>Genome public.</title>
        <authorList>
            <person name="Liu C."/>
            <person name="Sun Q."/>
        </authorList>
    </citation>
    <scope>NUCLEOTIDE SEQUENCE</scope>
    <source>
        <strain evidence="15">NSJ-28</strain>
    </source>
</reference>
<keyword evidence="3" id="KW-0813">Transport</keyword>
<evidence type="ECO:0000256" key="10">
    <source>
        <dbReference type="ARBA" id="ARBA00023065"/>
    </source>
</evidence>
<dbReference type="Gene3D" id="1.20.58.340">
    <property type="entry name" value="Magnesium transport protein CorA, transmembrane region"/>
    <property type="match status" value="2"/>
</dbReference>
<keyword evidence="7" id="KW-0862">Zinc</keyword>
<evidence type="ECO:0000256" key="6">
    <source>
        <dbReference type="ARBA" id="ARBA00022692"/>
    </source>
</evidence>
<evidence type="ECO:0000313" key="16">
    <source>
        <dbReference type="Proteomes" id="UP000606499"/>
    </source>
</evidence>
<keyword evidence="5" id="KW-0997">Cell inner membrane</keyword>
<dbReference type="PANTHER" id="PTHR46494">
    <property type="entry name" value="CORA FAMILY METAL ION TRANSPORTER (EUROFUNG)"/>
    <property type="match status" value="1"/>
</dbReference>
<evidence type="ECO:0000256" key="9">
    <source>
        <dbReference type="ARBA" id="ARBA00022989"/>
    </source>
</evidence>
<dbReference type="EMBL" id="JACOPL010000008">
    <property type="protein sequence ID" value="MBC5725767.1"/>
    <property type="molecule type" value="Genomic_DNA"/>
</dbReference>
<protein>
    <recommendedName>
        <fullName evidence="17">Magnesium transporter CorA</fullName>
    </recommendedName>
</protein>
<comment type="function">
    <text evidence="13">Mediates influx of magnesium ions. Alternates between open and closed states. Activated by low cytoplasmic Mg(2+) levels. Inactive when cytoplasmic Mg(2+) levels are high.</text>
</comment>
<comment type="catalytic activity">
    <reaction evidence="12">
        <text>Mg(2+)(in) = Mg(2+)(out)</text>
        <dbReference type="Rhea" id="RHEA:29827"/>
        <dbReference type="ChEBI" id="CHEBI:18420"/>
    </reaction>
</comment>
<evidence type="ECO:0000256" key="8">
    <source>
        <dbReference type="ARBA" id="ARBA00022842"/>
    </source>
</evidence>
<dbReference type="AlphaFoldDB" id="A0A923LXJ6"/>
<name>A0A923LXJ6_9FIRM</name>
<dbReference type="RefSeq" id="WP_107631592.1">
    <property type="nucleotide sequence ID" value="NZ_JACOPL010000008.1"/>
</dbReference>
<evidence type="ECO:0000256" key="2">
    <source>
        <dbReference type="ARBA" id="ARBA00009765"/>
    </source>
</evidence>
<evidence type="ECO:0000256" key="5">
    <source>
        <dbReference type="ARBA" id="ARBA00022519"/>
    </source>
</evidence>
<evidence type="ECO:0000256" key="3">
    <source>
        <dbReference type="ARBA" id="ARBA00022448"/>
    </source>
</evidence>
<keyword evidence="9 14" id="KW-1133">Transmembrane helix</keyword>
<dbReference type="SUPFAM" id="SSF144083">
    <property type="entry name" value="Magnesium transport protein CorA, transmembrane region"/>
    <property type="match status" value="1"/>
</dbReference>
<dbReference type="SUPFAM" id="SSF143865">
    <property type="entry name" value="CorA soluble domain-like"/>
    <property type="match status" value="1"/>
</dbReference>
<dbReference type="Pfam" id="PF01544">
    <property type="entry name" value="CorA"/>
    <property type="match status" value="1"/>
</dbReference>
<dbReference type="GO" id="GO:0000287">
    <property type="term" value="F:magnesium ion binding"/>
    <property type="evidence" value="ECO:0007669"/>
    <property type="project" value="TreeGrafter"/>
</dbReference>
<evidence type="ECO:0000256" key="12">
    <source>
        <dbReference type="ARBA" id="ARBA00034269"/>
    </source>
</evidence>
<evidence type="ECO:0000313" key="15">
    <source>
        <dbReference type="EMBL" id="MBC5725767.1"/>
    </source>
</evidence>
<keyword evidence="11 14" id="KW-0472">Membrane</keyword>
<comment type="subcellular location">
    <subcellularLocation>
        <location evidence="1">Cell membrane</location>
        <topology evidence="1">Multi-pass membrane protein</topology>
    </subcellularLocation>
</comment>
<dbReference type="InterPro" id="IPR002523">
    <property type="entry name" value="MgTranspt_CorA/ZnTranspt_ZntB"/>
</dbReference>
<keyword evidence="6 14" id="KW-0812">Transmembrane</keyword>
<dbReference type="CDD" id="cd12826">
    <property type="entry name" value="EcCorA_ZntB-like_u1"/>
    <property type="match status" value="1"/>
</dbReference>
<dbReference type="PANTHER" id="PTHR46494:SF3">
    <property type="entry name" value="ZINC TRANSPORT PROTEIN ZNTB"/>
    <property type="match status" value="1"/>
</dbReference>
<dbReference type="Proteomes" id="UP000606499">
    <property type="component" value="Unassembled WGS sequence"/>
</dbReference>
<keyword evidence="8" id="KW-0460">Magnesium</keyword>
<sequence length="305" mass="35374">MSCYYRMEERVRLLGKEPPEVWENILAVIPHEELSVAPLPMGLRPPPHIMRGKEQRYCRITFEAGQVAGFFHVPAHTRQATHNCAFTWCGSNVLLVAYDDFVQVCLHRVGQLSAHKNAGSADFIVDFLSVLIQDELPHIQRLEESLSSLEQDVLQGKVSRFIHQMSALRQELNRFNRYYAQLNDMADSVLENVPEWFDSTSLQRLGYFARRVDSLRDETQMLREYASQISTEYQAQIDIAQNRIMKTLTIVTTVFLPLSLIAGWYGMNFAYMPELHWTFGYPAVILLSAVVVCICLYFFKRRHFW</sequence>
<dbReference type="InterPro" id="IPR045863">
    <property type="entry name" value="CorA_TM1_TM2"/>
</dbReference>
<dbReference type="GO" id="GO:0015095">
    <property type="term" value="F:magnesium ion transmembrane transporter activity"/>
    <property type="evidence" value="ECO:0007669"/>
    <property type="project" value="TreeGrafter"/>
</dbReference>
<evidence type="ECO:0000256" key="13">
    <source>
        <dbReference type="ARBA" id="ARBA00045497"/>
    </source>
</evidence>
<gene>
    <name evidence="15" type="ORF">H8S45_09895</name>
</gene>
<dbReference type="InterPro" id="IPR045861">
    <property type="entry name" value="CorA_cytoplasmic_dom"/>
</dbReference>
<proteinExistence type="inferred from homology"/>
<dbReference type="GO" id="GO:0015087">
    <property type="term" value="F:cobalt ion transmembrane transporter activity"/>
    <property type="evidence" value="ECO:0007669"/>
    <property type="project" value="TreeGrafter"/>
</dbReference>
<keyword evidence="10" id="KW-0406">Ion transport</keyword>
<comment type="caution">
    <text evidence="15">The sequence shown here is derived from an EMBL/GenBank/DDBJ whole genome shotgun (WGS) entry which is preliminary data.</text>
</comment>
<comment type="similarity">
    <text evidence="2">Belongs to the CorA metal ion transporter (MIT) (TC 1.A.35) family.</text>
</comment>
<evidence type="ECO:0000256" key="4">
    <source>
        <dbReference type="ARBA" id="ARBA00022475"/>
    </source>
</evidence>
<accession>A0A923LXJ6</accession>
<keyword evidence="16" id="KW-1185">Reference proteome</keyword>
<dbReference type="GO" id="GO:0005886">
    <property type="term" value="C:plasma membrane"/>
    <property type="evidence" value="ECO:0007669"/>
    <property type="project" value="UniProtKB-SubCell"/>
</dbReference>
<keyword evidence="4" id="KW-1003">Cell membrane</keyword>
<evidence type="ECO:0000256" key="7">
    <source>
        <dbReference type="ARBA" id="ARBA00022833"/>
    </source>
</evidence>
<organism evidence="15 16">
    <name type="scientific">Agathobaculum faecis</name>
    <dbReference type="NCBI Taxonomy" id="2763013"/>
    <lineage>
        <taxon>Bacteria</taxon>
        <taxon>Bacillati</taxon>
        <taxon>Bacillota</taxon>
        <taxon>Clostridia</taxon>
        <taxon>Eubacteriales</taxon>
        <taxon>Butyricicoccaceae</taxon>
        <taxon>Agathobaculum</taxon>
    </lineage>
</organism>
<evidence type="ECO:0000256" key="11">
    <source>
        <dbReference type="ARBA" id="ARBA00023136"/>
    </source>
</evidence>
<evidence type="ECO:0008006" key="17">
    <source>
        <dbReference type="Google" id="ProtNLM"/>
    </source>
</evidence>